<feature type="binding site" evidence="4">
    <location>
        <position position="98"/>
    </location>
    <ligand>
        <name>pyridoxal 5'-phosphate</name>
        <dbReference type="ChEBI" id="CHEBI:597326"/>
    </ligand>
</feature>
<dbReference type="GO" id="GO:0043420">
    <property type="term" value="P:anthranilate metabolic process"/>
    <property type="evidence" value="ECO:0007669"/>
    <property type="project" value="TreeGrafter"/>
</dbReference>
<name>A0AA52HBA5_9PROT</name>
<proteinExistence type="inferred from homology"/>
<dbReference type="PANTHER" id="PTHR14084">
    <property type="entry name" value="KYNURENINASE"/>
    <property type="match status" value="1"/>
</dbReference>
<feature type="binding site" evidence="4">
    <location>
        <position position="196"/>
    </location>
    <ligand>
        <name>pyridoxal 5'-phosphate</name>
        <dbReference type="ChEBI" id="CHEBI:597326"/>
    </ligand>
</feature>
<organism evidence="7 8">
    <name type="scientific">Temperatibacter marinus</name>
    <dbReference type="NCBI Taxonomy" id="1456591"/>
    <lineage>
        <taxon>Bacteria</taxon>
        <taxon>Pseudomonadati</taxon>
        <taxon>Pseudomonadota</taxon>
        <taxon>Alphaproteobacteria</taxon>
        <taxon>Kordiimonadales</taxon>
        <taxon>Temperatibacteraceae</taxon>
        <taxon>Temperatibacter</taxon>
    </lineage>
</organism>
<dbReference type="SUPFAM" id="SSF53383">
    <property type="entry name" value="PLP-dependent transferases"/>
    <property type="match status" value="1"/>
</dbReference>
<dbReference type="Pfam" id="PF22580">
    <property type="entry name" value="KYNU_C"/>
    <property type="match status" value="1"/>
</dbReference>
<feature type="binding site" evidence="4">
    <location>
        <position position="221"/>
    </location>
    <ligand>
        <name>pyridoxal 5'-phosphate</name>
        <dbReference type="ChEBI" id="CHEBI:597326"/>
    </ligand>
</feature>
<comment type="pathway">
    <text evidence="4 6">Amino-acid degradation; L-kynurenine degradation; L-alanine and anthranilate from L-kynurenine: step 1/1.</text>
</comment>
<feature type="binding site" evidence="4">
    <location>
        <position position="167"/>
    </location>
    <ligand>
        <name>pyridoxal 5'-phosphate</name>
        <dbReference type="ChEBI" id="CHEBI:597326"/>
    </ligand>
</feature>
<feature type="modified residue" description="N6-(pyridoxal phosphate)lysine" evidence="4">
    <location>
        <position position="222"/>
    </location>
</feature>
<protein>
    <recommendedName>
        <fullName evidence="4 5">Kynureninase</fullName>
        <ecNumber evidence="4 5">3.7.1.3</ecNumber>
    </recommendedName>
    <alternativeName>
        <fullName evidence="4">L-kynurenine hydrolase</fullName>
    </alternativeName>
</protein>
<dbReference type="InterPro" id="IPR015424">
    <property type="entry name" value="PyrdxlP-dep_Trfase"/>
</dbReference>
<dbReference type="InterPro" id="IPR015422">
    <property type="entry name" value="PyrdxlP-dep_Trfase_small"/>
</dbReference>
<dbReference type="GO" id="GO:0030170">
    <property type="term" value="F:pyridoxal phosphate binding"/>
    <property type="evidence" value="ECO:0007669"/>
    <property type="project" value="UniProtKB-UniRule"/>
</dbReference>
<dbReference type="GO" id="GO:0009435">
    <property type="term" value="P:NAD+ biosynthetic process"/>
    <property type="evidence" value="ECO:0007669"/>
    <property type="project" value="UniProtKB-UniRule"/>
</dbReference>
<dbReference type="GO" id="GO:0005737">
    <property type="term" value="C:cytoplasm"/>
    <property type="evidence" value="ECO:0007669"/>
    <property type="project" value="UniProtKB-UniRule"/>
</dbReference>
<evidence type="ECO:0000313" key="7">
    <source>
        <dbReference type="EMBL" id="WND03443.1"/>
    </source>
</evidence>
<evidence type="ECO:0000256" key="5">
    <source>
        <dbReference type="NCBIfam" id="TIGR01814"/>
    </source>
</evidence>
<keyword evidence="2 4" id="KW-0378">Hydrolase</keyword>
<dbReference type="Gene3D" id="3.40.640.10">
    <property type="entry name" value="Type I PLP-dependent aspartate aminotransferase-like (Major domain)"/>
    <property type="match status" value="1"/>
</dbReference>
<dbReference type="EC" id="3.7.1.3" evidence="4 5"/>
<feature type="binding site" evidence="4">
    <location>
        <position position="97"/>
    </location>
    <ligand>
        <name>pyridoxal 5'-phosphate</name>
        <dbReference type="ChEBI" id="CHEBI:597326"/>
    </ligand>
</feature>
<dbReference type="GO" id="GO:0019441">
    <property type="term" value="P:L-tryptophan catabolic process to kynurenine"/>
    <property type="evidence" value="ECO:0007669"/>
    <property type="project" value="TreeGrafter"/>
</dbReference>
<dbReference type="NCBIfam" id="TIGR01814">
    <property type="entry name" value="kynureninase"/>
    <property type="match status" value="1"/>
</dbReference>
<dbReference type="PANTHER" id="PTHR14084:SF0">
    <property type="entry name" value="KYNURENINASE"/>
    <property type="match status" value="1"/>
</dbReference>
<evidence type="ECO:0000256" key="1">
    <source>
        <dbReference type="ARBA" id="ARBA00022642"/>
    </source>
</evidence>
<feature type="binding site" evidence="4">
    <location>
        <begin position="125"/>
        <end position="128"/>
    </location>
    <ligand>
        <name>pyridoxal 5'-phosphate</name>
        <dbReference type="ChEBI" id="CHEBI:597326"/>
    </ligand>
</feature>
<comment type="catalytic activity">
    <reaction evidence="6">
        <text>3-hydroxy-L-kynurenine + H2O = 3-hydroxyanthranilate + L-alanine + H(+)</text>
        <dbReference type="Rhea" id="RHEA:25143"/>
        <dbReference type="ChEBI" id="CHEBI:15377"/>
        <dbReference type="ChEBI" id="CHEBI:15378"/>
        <dbReference type="ChEBI" id="CHEBI:36559"/>
        <dbReference type="ChEBI" id="CHEBI:57972"/>
        <dbReference type="ChEBI" id="CHEBI:58125"/>
        <dbReference type="EC" id="3.7.1.3"/>
    </reaction>
</comment>
<dbReference type="RefSeq" id="WP_310799296.1">
    <property type="nucleotide sequence ID" value="NZ_CP123872.1"/>
</dbReference>
<comment type="similarity">
    <text evidence="4 6">Belongs to the kynureninase family.</text>
</comment>
<comment type="pathway">
    <text evidence="4 6">Cofactor biosynthesis; NAD(+) biosynthesis; quinolinate from L-kynurenine: step 2/3.</text>
</comment>
<dbReference type="AlphaFoldDB" id="A0AA52HBA5"/>
<dbReference type="InterPro" id="IPR010111">
    <property type="entry name" value="Kynureninase"/>
</dbReference>
<comment type="cofactor">
    <cofactor evidence="4 6">
        <name>pyridoxal 5'-phosphate</name>
        <dbReference type="ChEBI" id="CHEBI:597326"/>
    </cofactor>
</comment>
<feature type="binding site" evidence="4">
    <location>
        <position position="277"/>
    </location>
    <ligand>
        <name>pyridoxal 5'-phosphate</name>
        <dbReference type="ChEBI" id="CHEBI:597326"/>
    </ligand>
</feature>
<gene>
    <name evidence="4 7" type="primary">kynU</name>
    <name evidence="7" type="ORF">QGN29_03540</name>
</gene>
<dbReference type="GO" id="GO:0097053">
    <property type="term" value="P:L-kynurenine catabolic process"/>
    <property type="evidence" value="ECO:0007669"/>
    <property type="project" value="UniProtKB-UniRule"/>
</dbReference>
<dbReference type="InterPro" id="IPR015421">
    <property type="entry name" value="PyrdxlP-dep_Trfase_major"/>
</dbReference>
<keyword evidence="1 4" id="KW-0662">Pyridine nucleotide biosynthesis</keyword>
<evidence type="ECO:0000256" key="6">
    <source>
        <dbReference type="PIRNR" id="PIRNR038800"/>
    </source>
</evidence>
<dbReference type="Gene3D" id="3.90.1150.10">
    <property type="entry name" value="Aspartate Aminotransferase, domain 1"/>
    <property type="match status" value="1"/>
</dbReference>
<evidence type="ECO:0000256" key="3">
    <source>
        <dbReference type="ARBA" id="ARBA00022898"/>
    </source>
</evidence>
<dbReference type="GO" id="GO:0019805">
    <property type="term" value="P:quinolinate biosynthetic process"/>
    <property type="evidence" value="ECO:0007669"/>
    <property type="project" value="UniProtKB-UniRule"/>
</dbReference>
<accession>A0AA52HBA5</accession>
<dbReference type="EMBL" id="CP123872">
    <property type="protein sequence ID" value="WND03443.1"/>
    <property type="molecule type" value="Genomic_DNA"/>
</dbReference>
<evidence type="ECO:0000313" key="8">
    <source>
        <dbReference type="Proteomes" id="UP001268683"/>
    </source>
</evidence>
<comment type="function">
    <text evidence="4 6">Catalyzes the cleavage of L-kynurenine (L-Kyn) and L-3-hydroxykynurenine (L-3OHKyn) into anthranilic acid (AA) and 3-hydroxyanthranilic acid (3-OHAA), respectively.</text>
</comment>
<evidence type="ECO:0000256" key="2">
    <source>
        <dbReference type="ARBA" id="ARBA00022801"/>
    </source>
</evidence>
<dbReference type="KEGG" id="tmk:QGN29_03540"/>
<evidence type="ECO:0000256" key="4">
    <source>
        <dbReference type="HAMAP-Rule" id="MF_01970"/>
    </source>
</evidence>
<feature type="binding site" evidence="4">
    <location>
        <position position="199"/>
    </location>
    <ligand>
        <name>pyridoxal 5'-phosphate</name>
        <dbReference type="ChEBI" id="CHEBI:597326"/>
    </ligand>
</feature>
<dbReference type="Proteomes" id="UP001268683">
    <property type="component" value="Chromosome"/>
</dbReference>
<feature type="binding site" evidence="4">
    <location>
        <position position="251"/>
    </location>
    <ligand>
        <name>pyridoxal 5'-phosphate</name>
        <dbReference type="ChEBI" id="CHEBI:597326"/>
    </ligand>
</feature>
<comment type="subunit">
    <text evidence="4 6">Homodimer.</text>
</comment>
<sequence>MITLEECRKCDQSDSLASKKALFNLPEGVIYLDGNSLGAQPKSVVPRMQTVLSQEWATGLVKSWNDANWVTLPLTVGQKIAPLIGAVPESVIATDSTSLNVFKCVAAACALNKGRRKILSEPGNFPTDLYMLDGLEAFMQGDLEVVIKPREELLDAIDEETACVLLTHVHYISAEMWDMKAMTAAAHEKGALMVWDLSHSTGAVPLSLDDCEVDFALGCGYKYLNGGPGAPAFAYINKRHLGSVKQPLSGWFSHKRPFDFVDDFEGAPDIRVMQVGTPVVSAMALLDEALSLWEDVDLKTLREKSLDLTDLFSRLMDDQLTGYGFTAVTPRNRSTRGSHITYRHPDGYAIIQALIDRGVIGDFRAPDHLRFGVTPLYVGYEDIYQAVMILKDIMSTQSYKQDKYTVKNAVT</sequence>
<keyword evidence="8" id="KW-1185">Reference proteome</keyword>
<reference evidence="7" key="1">
    <citation type="submission" date="2023-04" db="EMBL/GenBank/DDBJ databases">
        <title>Complete genome sequence of Temperatibacter marinus.</title>
        <authorList>
            <person name="Rong J.-C."/>
            <person name="Yi M.-L."/>
            <person name="Zhao Q."/>
        </authorList>
    </citation>
    <scope>NUCLEOTIDE SEQUENCE</scope>
    <source>
        <strain evidence="7">NBRC 110045</strain>
    </source>
</reference>
<keyword evidence="3 4" id="KW-0663">Pyridoxal phosphate</keyword>
<dbReference type="GO" id="GO:0030429">
    <property type="term" value="F:kynureninase activity"/>
    <property type="evidence" value="ECO:0007669"/>
    <property type="project" value="UniProtKB-UniRule"/>
</dbReference>
<dbReference type="HAMAP" id="MF_01970">
    <property type="entry name" value="Kynureninase"/>
    <property type="match status" value="1"/>
</dbReference>
<comment type="catalytic activity">
    <reaction evidence="4 6">
        <text>L-kynurenine + H2O = anthranilate + L-alanine + H(+)</text>
        <dbReference type="Rhea" id="RHEA:16813"/>
        <dbReference type="ChEBI" id="CHEBI:15377"/>
        <dbReference type="ChEBI" id="CHEBI:15378"/>
        <dbReference type="ChEBI" id="CHEBI:16567"/>
        <dbReference type="ChEBI" id="CHEBI:57959"/>
        <dbReference type="ChEBI" id="CHEBI:57972"/>
        <dbReference type="EC" id="3.7.1.3"/>
    </reaction>
</comment>
<dbReference type="PIRSF" id="PIRSF038800">
    <property type="entry name" value="KYNU"/>
    <property type="match status" value="1"/>
</dbReference>